<comment type="caution">
    <text evidence="2">The sequence shown here is derived from an EMBL/GenBank/DDBJ whole genome shotgun (WGS) entry which is preliminary data.</text>
</comment>
<dbReference type="EMBL" id="JAKKPZ010000018">
    <property type="protein sequence ID" value="KAI1712459.1"/>
    <property type="molecule type" value="Genomic_DNA"/>
</dbReference>
<keyword evidence="3" id="KW-1185">Reference proteome</keyword>
<proteinExistence type="predicted"/>
<evidence type="ECO:0000313" key="2">
    <source>
        <dbReference type="EMBL" id="KAI1712459.1"/>
    </source>
</evidence>
<gene>
    <name evidence="2" type="ORF">DdX_09545</name>
</gene>
<evidence type="ECO:0000256" key="1">
    <source>
        <dbReference type="SAM" id="MobiDB-lite"/>
    </source>
</evidence>
<dbReference type="Proteomes" id="UP001201812">
    <property type="component" value="Unassembled WGS sequence"/>
</dbReference>
<name>A0AAD4N2G6_9BILA</name>
<protein>
    <submittedName>
        <fullName evidence="2">Uncharacterized protein</fullName>
    </submittedName>
</protein>
<evidence type="ECO:0000313" key="3">
    <source>
        <dbReference type="Proteomes" id="UP001201812"/>
    </source>
</evidence>
<feature type="region of interest" description="Disordered" evidence="1">
    <location>
        <begin position="186"/>
        <end position="230"/>
    </location>
</feature>
<dbReference type="AlphaFoldDB" id="A0AAD4N2G6"/>
<accession>A0AAD4N2G6</accession>
<organism evidence="2 3">
    <name type="scientific">Ditylenchus destructor</name>
    <dbReference type="NCBI Taxonomy" id="166010"/>
    <lineage>
        <taxon>Eukaryota</taxon>
        <taxon>Metazoa</taxon>
        <taxon>Ecdysozoa</taxon>
        <taxon>Nematoda</taxon>
        <taxon>Chromadorea</taxon>
        <taxon>Rhabditida</taxon>
        <taxon>Tylenchina</taxon>
        <taxon>Tylenchomorpha</taxon>
        <taxon>Sphaerularioidea</taxon>
        <taxon>Anguinidae</taxon>
        <taxon>Anguininae</taxon>
        <taxon>Ditylenchus</taxon>
    </lineage>
</organism>
<feature type="compositionally biased region" description="Basic residues" evidence="1">
    <location>
        <begin position="187"/>
        <end position="203"/>
    </location>
</feature>
<reference evidence="2" key="1">
    <citation type="submission" date="2022-01" db="EMBL/GenBank/DDBJ databases">
        <title>Genome Sequence Resource for Two Populations of Ditylenchus destructor, the Migratory Endoparasitic Phytonematode.</title>
        <authorList>
            <person name="Zhang H."/>
            <person name="Lin R."/>
            <person name="Xie B."/>
        </authorList>
    </citation>
    <scope>NUCLEOTIDE SEQUENCE</scope>
    <source>
        <strain evidence="2">BazhouSP</strain>
    </source>
</reference>
<sequence length="265" mass="30385">MKVKADNNNNFGSIDHLSDRFKKIEVANRAMASNQVATLSGPSRGFLWDDYMGNDLYGTGPITSSKDDPSAKVHVSRKSDCLYVDSSKPERRFRRFSHNNNRHGKKSHRSRSLPRYKTFRDFDNPFLNKSHISVWDRMSTIRPSRLAFSGFLFLLLLSRSDSKNVYFVVRNTSVTPCCLEKIITKSPGKRRGHRSRDGRKSRRNGIDGKWPSPENKSQEDGAGVFKRKPPQKKCLSLEELDRELDAIQQKLTKHPRVKVPGKHIV</sequence>